<dbReference type="EMBL" id="MW132713">
    <property type="protein sequence ID" value="QQM15131.1"/>
    <property type="molecule type" value="Genomic_DNA"/>
</dbReference>
<evidence type="ECO:0000313" key="1">
    <source>
        <dbReference type="EMBL" id="QQM15131.1"/>
    </source>
</evidence>
<protein>
    <submittedName>
        <fullName evidence="1">Uncharacterized protein</fullName>
    </submittedName>
</protein>
<dbReference type="GeneID" id="63911799"/>
<proteinExistence type="predicted"/>
<dbReference type="KEGG" id="vg:63911799"/>
<evidence type="ECO:0000313" key="2">
    <source>
        <dbReference type="Proteomes" id="UP000596151"/>
    </source>
</evidence>
<sequence>MIPDELTAADWSELLFSDDRVRARELSVLAGVSAVEL</sequence>
<organism evidence="1 2">
    <name type="scientific">Gordonia phage TinaLin</name>
    <dbReference type="NCBI Taxonomy" id="2797324"/>
    <lineage>
        <taxon>Viruses</taxon>
        <taxon>Duplodnaviria</taxon>
        <taxon>Heunggongvirae</taxon>
        <taxon>Uroviricota</taxon>
        <taxon>Caudoviricetes</taxon>
        <taxon>Ruthgordonvirinae</taxon>
        <taxon>Tinalinvirus</taxon>
        <taxon>Tinalinvirus tinalin</taxon>
    </lineage>
</organism>
<dbReference type="Proteomes" id="UP000596151">
    <property type="component" value="Segment"/>
</dbReference>
<dbReference type="RefSeq" id="YP_010051058.1">
    <property type="nucleotide sequence ID" value="NC_054437.1"/>
</dbReference>
<keyword evidence="2" id="KW-1185">Reference proteome</keyword>
<gene>
    <name evidence="1" type="primary">43</name>
    <name evidence="1" type="ORF">SEA_TINALIN_43</name>
</gene>
<reference evidence="1 2" key="1">
    <citation type="submission" date="2020-10" db="EMBL/GenBank/DDBJ databases">
        <authorList>
            <person name="Tina S.-P."/>
            <person name="Abby P."/>
            <person name="Briggs L.A."/>
            <person name="Washington J.M."/>
            <person name="Garlena R.A."/>
            <person name="Russell D.A."/>
            <person name="Pope W.H."/>
            <person name="Jacobs-Sera D."/>
            <person name="Hatfull G.F."/>
        </authorList>
    </citation>
    <scope>NUCLEOTIDE SEQUENCE [LARGE SCALE GENOMIC DNA]</scope>
</reference>
<accession>A0A7T7GTF9</accession>
<name>A0A7T7GTF9_9CAUD</name>